<dbReference type="Pfam" id="PF10273">
    <property type="entry name" value="WGG"/>
    <property type="match status" value="1"/>
</dbReference>
<comment type="similarity">
    <text evidence="1">Belongs to the TSR2 family.</text>
</comment>
<feature type="region of interest" description="Disordered" evidence="3">
    <location>
        <begin position="143"/>
        <end position="210"/>
    </location>
</feature>
<name>A0A1Y2DDS0_9BASI</name>
<evidence type="ECO:0000313" key="5">
    <source>
        <dbReference type="Proteomes" id="UP000193467"/>
    </source>
</evidence>
<dbReference type="InParanoid" id="A0A1Y2DDS0"/>
<keyword evidence="2" id="KW-0698">rRNA processing</keyword>
<dbReference type="OrthoDB" id="263560at2759"/>
<dbReference type="AlphaFoldDB" id="A0A1Y2DDS0"/>
<evidence type="ECO:0000256" key="2">
    <source>
        <dbReference type="ARBA" id="ARBA00022552"/>
    </source>
</evidence>
<organism evidence="4 5">
    <name type="scientific">Leucosporidium creatinivorum</name>
    <dbReference type="NCBI Taxonomy" id="106004"/>
    <lineage>
        <taxon>Eukaryota</taxon>
        <taxon>Fungi</taxon>
        <taxon>Dikarya</taxon>
        <taxon>Basidiomycota</taxon>
        <taxon>Pucciniomycotina</taxon>
        <taxon>Microbotryomycetes</taxon>
        <taxon>Leucosporidiales</taxon>
        <taxon>Leucosporidium</taxon>
    </lineage>
</organism>
<gene>
    <name evidence="4" type="ORF">BCR35DRAFT_211251</name>
</gene>
<feature type="compositionally biased region" description="Acidic residues" evidence="3">
    <location>
        <begin position="159"/>
        <end position="179"/>
    </location>
</feature>
<sequence length="210" mass="22490">MASAAPSVPDLVLGPFAKSTIDILHVWPALRIAISQGWGGAEGRIHLAEDIVDLFYTTAAEAVSETATITAETALVPDQDDIEAVLLHVLSHAFNITLEDGSEATIAKDLTALWKECVTRVTTPPPHQPCMIERFAEAATKAKAEDGVQRYGAQRAGDDDSDSDDESGEDSDEEMEGVEEAPVASSSRPKEEPVVDDDGFQMVTKKGGRR</sequence>
<comment type="caution">
    <text evidence="4">The sequence shown here is derived from an EMBL/GenBank/DDBJ whole genome shotgun (WGS) entry which is preliminary data.</text>
</comment>
<evidence type="ECO:0000256" key="1">
    <source>
        <dbReference type="ARBA" id="ARBA00006524"/>
    </source>
</evidence>
<reference evidence="4 5" key="1">
    <citation type="submission" date="2016-07" db="EMBL/GenBank/DDBJ databases">
        <title>Pervasive Adenine N6-methylation of Active Genes in Fungi.</title>
        <authorList>
            <consortium name="DOE Joint Genome Institute"/>
            <person name="Mondo S.J."/>
            <person name="Dannebaum R.O."/>
            <person name="Kuo R.C."/>
            <person name="Labutti K."/>
            <person name="Haridas S."/>
            <person name="Kuo A."/>
            <person name="Salamov A."/>
            <person name="Ahrendt S.R."/>
            <person name="Lipzen A."/>
            <person name="Sullivan W."/>
            <person name="Andreopoulos W.B."/>
            <person name="Clum A."/>
            <person name="Lindquist E."/>
            <person name="Daum C."/>
            <person name="Ramamoorthy G.K."/>
            <person name="Gryganskyi A."/>
            <person name="Culley D."/>
            <person name="Magnuson J.K."/>
            <person name="James T.Y."/>
            <person name="O'Malley M.A."/>
            <person name="Stajich J.E."/>
            <person name="Spatafora J.W."/>
            <person name="Visel A."/>
            <person name="Grigoriev I.V."/>
        </authorList>
    </citation>
    <scope>NUCLEOTIDE SEQUENCE [LARGE SCALE GENOMIC DNA]</scope>
    <source>
        <strain evidence="4 5">62-1032</strain>
    </source>
</reference>
<dbReference type="PANTHER" id="PTHR21250">
    <property type="entry name" value="PRE-RRNA-PROCESSING PROTEIN TSR2 HOMOLOG"/>
    <property type="match status" value="1"/>
</dbReference>
<keyword evidence="5" id="KW-1185">Reference proteome</keyword>
<dbReference type="InterPro" id="IPR019398">
    <property type="entry name" value="Pre-rRNA_process_TSR2"/>
</dbReference>
<dbReference type="Proteomes" id="UP000193467">
    <property type="component" value="Unassembled WGS sequence"/>
</dbReference>
<protein>
    <submittedName>
        <fullName evidence="4">Pre-rRNA-processing protein TSR2-domain-containing protein</fullName>
    </submittedName>
</protein>
<proteinExistence type="inferred from homology"/>
<evidence type="ECO:0000256" key="3">
    <source>
        <dbReference type="SAM" id="MobiDB-lite"/>
    </source>
</evidence>
<accession>A0A1Y2DDS0</accession>
<dbReference type="EMBL" id="MCGR01000082">
    <property type="protein sequence ID" value="ORY57408.1"/>
    <property type="molecule type" value="Genomic_DNA"/>
</dbReference>
<evidence type="ECO:0000313" key="4">
    <source>
        <dbReference type="EMBL" id="ORY57408.1"/>
    </source>
</evidence>
<dbReference type="GO" id="GO:0006364">
    <property type="term" value="P:rRNA processing"/>
    <property type="evidence" value="ECO:0007669"/>
    <property type="project" value="UniProtKB-KW"/>
</dbReference>
<dbReference type="STRING" id="106004.A0A1Y2DDS0"/>